<organism evidence="5 6">
    <name type="scientific">Williamsia serinedens</name>
    <dbReference type="NCBI Taxonomy" id="391736"/>
    <lineage>
        <taxon>Bacteria</taxon>
        <taxon>Bacillati</taxon>
        <taxon>Actinomycetota</taxon>
        <taxon>Actinomycetes</taxon>
        <taxon>Mycobacteriales</taxon>
        <taxon>Nocardiaceae</taxon>
        <taxon>Williamsia</taxon>
    </lineage>
</organism>
<evidence type="ECO:0000313" key="5">
    <source>
        <dbReference type="EMBL" id="MCP2161109.1"/>
    </source>
</evidence>
<evidence type="ECO:0000259" key="4">
    <source>
        <dbReference type="PROSITE" id="PS50977"/>
    </source>
</evidence>
<sequence length="248" mass="26502">MPPDAAPDADANGPGSETIPRDDGTSPTSRYARHVTTDLPLPGDARTACSSRAELPVVDDVESVRADAVRNRSMLLTAAQRLVEQHGASAVTMDEVARAAGVGKGTVFRRFGTRAGLMRSLLDHSETEMQRAFLSGPPPLGPGAPARERLVAYGRARLAMVCAHLDILTEADEAAGPLRLDHPARRVSAIHVQSLLVELGFTAPAVAVREAVMAPLEPAVVGFLLHREGMTLEEMGDHFEEFARSLYP</sequence>
<name>A0ABT1H2A5_9NOCA</name>
<evidence type="ECO:0000256" key="3">
    <source>
        <dbReference type="SAM" id="MobiDB-lite"/>
    </source>
</evidence>
<dbReference type="PRINTS" id="PR00455">
    <property type="entry name" value="HTHTETR"/>
</dbReference>
<dbReference type="Proteomes" id="UP001205740">
    <property type="component" value="Unassembled WGS sequence"/>
</dbReference>
<evidence type="ECO:0000313" key="6">
    <source>
        <dbReference type="Proteomes" id="UP001205740"/>
    </source>
</evidence>
<dbReference type="InterPro" id="IPR009057">
    <property type="entry name" value="Homeodomain-like_sf"/>
</dbReference>
<dbReference type="Pfam" id="PF00440">
    <property type="entry name" value="TetR_N"/>
    <property type="match status" value="1"/>
</dbReference>
<feature type="region of interest" description="Disordered" evidence="3">
    <location>
        <begin position="1"/>
        <end position="30"/>
    </location>
</feature>
<dbReference type="PROSITE" id="PS50977">
    <property type="entry name" value="HTH_TETR_2"/>
    <property type="match status" value="1"/>
</dbReference>
<dbReference type="Gene3D" id="1.10.357.10">
    <property type="entry name" value="Tetracycline Repressor, domain 2"/>
    <property type="match status" value="1"/>
</dbReference>
<dbReference type="InterPro" id="IPR001647">
    <property type="entry name" value="HTH_TetR"/>
</dbReference>
<dbReference type="PANTHER" id="PTHR30055:SF209">
    <property type="entry name" value="POSSIBLE TRANSCRIPTIONAL REGULATORY PROTEIN (PROBABLY TETR-FAMILY)"/>
    <property type="match status" value="1"/>
</dbReference>
<dbReference type="InterPro" id="IPR050109">
    <property type="entry name" value="HTH-type_TetR-like_transc_reg"/>
</dbReference>
<dbReference type="EMBL" id="JAMTCG010000004">
    <property type="protein sequence ID" value="MCP2161109.1"/>
    <property type="molecule type" value="Genomic_DNA"/>
</dbReference>
<protein>
    <submittedName>
        <fullName evidence="5">Transcriptional regulator, TetR family</fullName>
    </submittedName>
</protein>
<evidence type="ECO:0000256" key="2">
    <source>
        <dbReference type="PROSITE-ProRule" id="PRU00335"/>
    </source>
</evidence>
<keyword evidence="1 2" id="KW-0238">DNA-binding</keyword>
<feature type="domain" description="HTH tetR-type" evidence="4">
    <location>
        <begin position="69"/>
        <end position="129"/>
    </location>
</feature>
<accession>A0ABT1H2A5</accession>
<dbReference type="PANTHER" id="PTHR30055">
    <property type="entry name" value="HTH-TYPE TRANSCRIPTIONAL REGULATOR RUTR"/>
    <property type="match status" value="1"/>
</dbReference>
<gene>
    <name evidence="5" type="ORF">LX12_002304</name>
</gene>
<keyword evidence="6" id="KW-1185">Reference proteome</keyword>
<feature type="DNA-binding region" description="H-T-H motif" evidence="2">
    <location>
        <begin position="92"/>
        <end position="111"/>
    </location>
</feature>
<dbReference type="SUPFAM" id="SSF46689">
    <property type="entry name" value="Homeodomain-like"/>
    <property type="match status" value="1"/>
</dbReference>
<evidence type="ECO:0000256" key="1">
    <source>
        <dbReference type="ARBA" id="ARBA00023125"/>
    </source>
</evidence>
<reference evidence="5 6" key="1">
    <citation type="submission" date="2022-06" db="EMBL/GenBank/DDBJ databases">
        <title>Genomic Encyclopedia of Archaeal and Bacterial Type Strains, Phase II (KMG-II): from individual species to whole genera.</title>
        <authorList>
            <person name="Goeker M."/>
        </authorList>
    </citation>
    <scope>NUCLEOTIDE SEQUENCE [LARGE SCALE GENOMIC DNA]</scope>
    <source>
        <strain evidence="5 6">DSM 45037</strain>
    </source>
</reference>
<proteinExistence type="predicted"/>
<comment type="caution">
    <text evidence="5">The sequence shown here is derived from an EMBL/GenBank/DDBJ whole genome shotgun (WGS) entry which is preliminary data.</text>
</comment>
<feature type="compositionally biased region" description="Low complexity" evidence="3">
    <location>
        <begin position="1"/>
        <end position="11"/>
    </location>
</feature>